<evidence type="ECO:0000256" key="4">
    <source>
        <dbReference type="ARBA" id="ARBA00023136"/>
    </source>
</evidence>
<keyword evidence="2 5" id="KW-0812">Transmembrane</keyword>
<feature type="transmembrane region" description="Helical" evidence="5">
    <location>
        <begin position="402"/>
        <end position="419"/>
    </location>
</feature>
<dbReference type="GO" id="GO:0016020">
    <property type="term" value="C:membrane"/>
    <property type="evidence" value="ECO:0007669"/>
    <property type="project" value="UniProtKB-SubCell"/>
</dbReference>
<feature type="transmembrane region" description="Helical" evidence="5">
    <location>
        <begin position="171"/>
        <end position="194"/>
    </location>
</feature>
<dbReference type="InterPro" id="IPR051533">
    <property type="entry name" value="WaaL-like"/>
</dbReference>
<dbReference type="PANTHER" id="PTHR37422">
    <property type="entry name" value="TEICHURONIC ACID BIOSYNTHESIS PROTEIN TUAE"/>
    <property type="match status" value="1"/>
</dbReference>
<feature type="transmembrane region" description="Helical" evidence="5">
    <location>
        <begin position="100"/>
        <end position="117"/>
    </location>
</feature>
<evidence type="ECO:0000259" key="6">
    <source>
        <dbReference type="Pfam" id="PF04932"/>
    </source>
</evidence>
<accession>A0A223NZP7</accession>
<feature type="transmembrane region" description="Helical" evidence="5">
    <location>
        <begin position="70"/>
        <end position="88"/>
    </location>
</feature>
<evidence type="ECO:0000256" key="3">
    <source>
        <dbReference type="ARBA" id="ARBA00022989"/>
    </source>
</evidence>
<evidence type="ECO:0000256" key="1">
    <source>
        <dbReference type="ARBA" id="ARBA00004141"/>
    </source>
</evidence>
<evidence type="ECO:0000256" key="2">
    <source>
        <dbReference type="ARBA" id="ARBA00022692"/>
    </source>
</evidence>
<dbReference type="Proteomes" id="UP000215002">
    <property type="component" value="Chromosome"/>
</dbReference>
<dbReference type="AlphaFoldDB" id="A0A223NZP7"/>
<feature type="transmembrane region" description="Helical" evidence="5">
    <location>
        <begin position="345"/>
        <end position="365"/>
    </location>
</feature>
<organism evidence="7 8">
    <name type="scientific">Mucilaginibacter xinganensis</name>
    <dbReference type="NCBI Taxonomy" id="1234841"/>
    <lineage>
        <taxon>Bacteria</taxon>
        <taxon>Pseudomonadati</taxon>
        <taxon>Bacteroidota</taxon>
        <taxon>Sphingobacteriia</taxon>
        <taxon>Sphingobacteriales</taxon>
        <taxon>Sphingobacteriaceae</taxon>
        <taxon>Mucilaginibacter</taxon>
    </lineage>
</organism>
<keyword evidence="3 5" id="KW-1133">Transmembrane helix</keyword>
<evidence type="ECO:0000313" key="7">
    <source>
        <dbReference type="EMBL" id="ASU35174.1"/>
    </source>
</evidence>
<dbReference type="InterPro" id="IPR007016">
    <property type="entry name" value="O-antigen_ligase-rel_domated"/>
</dbReference>
<protein>
    <recommendedName>
        <fullName evidence="6">O-antigen ligase-related domain-containing protein</fullName>
    </recommendedName>
</protein>
<dbReference type="PANTHER" id="PTHR37422:SF13">
    <property type="entry name" value="LIPOPOLYSACCHARIDE BIOSYNTHESIS PROTEIN PA4999-RELATED"/>
    <property type="match status" value="1"/>
</dbReference>
<sequence length="429" mass="48975">MSVIIIQTMNELFRIDDTLTNKISYYHLLLLMASLPFDMFYSHLILISFSIHSLIHLNKNSIRSIFTLKTLVLQSVFFLTLICITYTVDTKPAFTELGRRVIIFIVPILFCINPLDLKKYRPNLMLFFSLVCTAVILYLYVNALITIRYYKLPVSMLFSSFFANHNFSEPINMHATFFSMQVALSLVFLLSLLIKEKALRNKLVYLCCCLLLTGGIIQLSSKSVCVALLIVINIIVPFTLLKGIKRRRFVLAAALLSLLAFTGILLSNTFRERYITELATDLSPAKPNDVLDSRLARWKVIVKLIESSPLQGHGTGSELPLLHEKFFNSKLYNSFLNNLNAHNQYLSFLIKSGIIGLIIYIAVLAFGLKLSFQNRDLLFITFLLIITTVSFSENLLDVDKGIFYYAFFYAFFIFSTQVPKLNSKSLKSL</sequence>
<feature type="transmembrane region" description="Helical" evidence="5">
    <location>
        <begin position="25"/>
        <end position="49"/>
    </location>
</feature>
<gene>
    <name evidence="7" type="ORF">MuYL_3289</name>
</gene>
<dbReference type="KEGG" id="muc:MuYL_3289"/>
<feature type="domain" description="O-antigen ligase-related" evidence="6">
    <location>
        <begin position="209"/>
        <end position="361"/>
    </location>
</feature>
<evidence type="ECO:0000256" key="5">
    <source>
        <dbReference type="SAM" id="Phobius"/>
    </source>
</evidence>
<dbReference type="Pfam" id="PF04932">
    <property type="entry name" value="Wzy_C"/>
    <property type="match status" value="1"/>
</dbReference>
<feature type="transmembrane region" description="Helical" evidence="5">
    <location>
        <begin position="203"/>
        <end position="220"/>
    </location>
</feature>
<comment type="subcellular location">
    <subcellularLocation>
        <location evidence="1">Membrane</location>
        <topology evidence="1">Multi-pass membrane protein</topology>
    </subcellularLocation>
</comment>
<feature type="transmembrane region" description="Helical" evidence="5">
    <location>
        <begin position="249"/>
        <end position="270"/>
    </location>
</feature>
<feature type="transmembrane region" description="Helical" evidence="5">
    <location>
        <begin position="124"/>
        <end position="151"/>
    </location>
</feature>
<feature type="transmembrane region" description="Helical" evidence="5">
    <location>
        <begin position="377"/>
        <end position="396"/>
    </location>
</feature>
<name>A0A223NZP7_9SPHI</name>
<dbReference type="EMBL" id="CP022743">
    <property type="protein sequence ID" value="ASU35174.1"/>
    <property type="molecule type" value="Genomic_DNA"/>
</dbReference>
<keyword evidence="4 5" id="KW-0472">Membrane</keyword>
<proteinExistence type="predicted"/>
<reference evidence="7 8" key="1">
    <citation type="submission" date="2017-08" db="EMBL/GenBank/DDBJ databases">
        <title>Complete genome sequence of Mucilaginibacter sp. strain BJC16-A31.</title>
        <authorList>
            <consortium name="Henan University of Science and Technology"/>
            <person name="You X."/>
        </authorList>
    </citation>
    <scope>NUCLEOTIDE SEQUENCE [LARGE SCALE GENOMIC DNA]</scope>
    <source>
        <strain evidence="7 8">BJC16-A31</strain>
    </source>
</reference>
<keyword evidence="8" id="KW-1185">Reference proteome</keyword>
<evidence type="ECO:0000313" key="8">
    <source>
        <dbReference type="Proteomes" id="UP000215002"/>
    </source>
</evidence>